<accession>A0ABX1PYU3</accession>
<dbReference type="Gene3D" id="3.40.50.300">
    <property type="entry name" value="P-loop containing nucleotide triphosphate hydrolases"/>
    <property type="match status" value="1"/>
</dbReference>
<protein>
    <submittedName>
        <fullName evidence="3">Methylmalonyl Co-A mutase-associated GTPase MeaB</fullName>
    </submittedName>
</protein>
<comment type="caution">
    <text evidence="3">The sequence shown here is derived from an EMBL/GenBank/DDBJ whole genome shotgun (WGS) entry which is preliminary data.</text>
</comment>
<dbReference type="Proteomes" id="UP000623795">
    <property type="component" value="Unassembled WGS sequence"/>
</dbReference>
<dbReference type="RefSeq" id="WP_211169018.1">
    <property type="nucleotide sequence ID" value="NZ_WTVN01000010.1"/>
</dbReference>
<comment type="similarity">
    <text evidence="1">Belongs to the SIMIBI class G3E GTPase family. ArgK/MeaB subfamily.</text>
</comment>
<dbReference type="PANTHER" id="PTHR30388">
    <property type="entry name" value="ALDEHYDE OXIDOREDUCTASE MOLYBDENUM COFACTOR ASSEMBLY PROTEIN"/>
    <property type="match status" value="1"/>
</dbReference>
<dbReference type="InterPro" id="IPR005129">
    <property type="entry name" value="GTPase_ArgK"/>
</dbReference>
<dbReference type="EMBL" id="WTVN01000010">
    <property type="protein sequence ID" value="NMG43797.1"/>
    <property type="molecule type" value="Genomic_DNA"/>
</dbReference>
<dbReference type="NCBIfam" id="TIGR00750">
    <property type="entry name" value="lao"/>
    <property type="match status" value="1"/>
</dbReference>
<dbReference type="Pfam" id="PF13478">
    <property type="entry name" value="XdhC_C"/>
    <property type="match status" value="1"/>
</dbReference>
<name>A0ABX1PYU3_9RHOO</name>
<dbReference type="CDD" id="cd03114">
    <property type="entry name" value="MMAA-like"/>
    <property type="match status" value="1"/>
</dbReference>
<evidence type="ECO:0000256" key="1">
    <source>
        <dbReference type="ARBA" id="ARBA00009625"/>
    </source>
</evidence>
<dbReference type="SMART" id="SM00382">
    <property type="entry name" value="AAA"/>
    <property type="match status" value="1"/>
</dbReference>
<evidence type="ECO:0000259" key="2">
    <source>
        <dbReference type="SMART" id="SM00382"/>
    </source>
</evidence>
<gene>
    <name evidence="3" type="primary">meaB</name>
    <name evidence="3" type="ORF">GPA22_08640</name>
</gene>
<evidence type="ECO:0000313" key="3">
    <source>
        <dbReference type="EMBL" id="NMG43797.1"/>
    </source>
</evidence>
<dbReference type="Pfam" id="PF03308">
    <property type="entry name" value="MeaB"/>
    <property type="match status" value="1"/>
</dbReference>
<dbReference type="InterPro" id="IPR027051">
    <property type="entry name" value="XdhC_Rossmann_dom"/>
</dbReference>
<evidence type="ECO:0000313" key="4">
    <source>
        <dbReference type="Proteomes" id="UP000623795"/>
    </source>
</evidence>
<feature type="domain" description="AAA+ ATPase" evidence="2">
    <location>
        <begin position="47"/>
        <end position="252"/>
    </location>
</feature>
<dbReference type="InterPro" id="IPR003593">
    <property type="entry name" value="AAA+_ATPase"/>
</dbReference>
<dbReference type="InterPro" id="IPR052698">
    <property type="entry name" value="MoCofactor_Util/Proc"/>
</dbReference>
<keyword evidence="4" id="KW-1185">Reference proteome</keyword>
<dbReference type="Pfam" id="PF02625">
    <property type="entry name" value="XdhC_CoxI"/>
    <property type="match status" value="1"/>
</dbReference>
<dbReference type="Gene3D" id="3.40.50.720">
    <property type="entry name" value="NAD(P)-binding Rossmann-like Domain"/>
    <property type="match status" value="1"/>
</dbReference>
<dbReference type="InterPro" id="IPR003777">
    <property type="entry name" value="XdhC_CoxI"/>
</dbReference>
<organism evidence="3 4">
    <name type="scientific">Aromatoleum toluvorans</name>
    <dbReference type="NCBI Taxonomy" id="92002"/>
    <lineage>
        <taxon>Bacteria</taxon>
        <taxon>Pseudomonadati</taxon>
        <taxon>Pseudomonadota</taxon>
        <taxon>Betaproteobacteria</taxon>
        <taxon>Rhodocyclales</taxon>
        <taxon>Rhodocyclaceae</taxon>
        <taxon>Aromatoleum</taxon>
    </lineage>
</organism>
<sequence length="608" mass="62721">MPPPPSPDLDAIAAGSRPALARALTAIENDLPGADALLASLAGRVGRAHVVGITGAPGAGKSTLINALLGELLARDRRVAVVAVDPSSPVSGGALLGDRVRMGTHGSDERVFIRSLSSRGQLGGLSRKTAHAVDLFDAAGFDVVIVETVGVGQSEVEIARLADTRVVVCAPGLGDEVQAIKAGVLEIADILVVNKADSPVAAATVRDLEARGGAHGTGWEVPVLTTVATSGEGVAALADRIDEHARVAGVGRRREAAAVAAPSAPSAPATDDQLFAQIERWRAEGRGVALATVVRTWGSSPRPEGSHLAVERGGAFVGSVSGGCIEGAVIGEAQDSIADGKARLLEFGVSDEQAWEVGLACGGRVQVLVERVDDELFGPLLAARRAKRPVALVTRLADGAHALVFYDAVAGELPLDDAQLTETRARLAANRSGALAAARDANEDATEAPLFARCHVGAPRMIIVGAVHITQALAPMAAIAGFDVVVVDPRRAFATPERLPNVEVSTEWPDEALERLQPDAQTAVITLTHDPKLDDPALTIALASPAFYIGSLGSTRTHAKRVARLTEAGLGEAIPRIRAPVGLDLGGRAPAEIAVAILAEVIQTRHQQ</sequence>
<dbReference type="InterPro" id="IPR027417">
    <property type="entry name" value="P-loop_NTPase"/>
</dbReference>
<reference evidence="3 4" key="1">
    <citation type="submission" date="2019-12" db="EMBL/GenBank/DDBJ databases">
        <title>Comparative genomics gives insights into the taxonomy of the Azoarcus-Aromatoleum group and reveals separate origins of nif in the plant-associated Azoarcus and non-plant-associated Aromatoleum sub-groups.</title>
        <authorList>
            <person name="Lafos M."/>
            <person name="Maluk M."/>
            <person name="Batista M."/>
            <person name="Junghare M."/>
            <person name="Carmona M."/>
            <person name="Faoro H."/>
            <person name="Cruz L.M."/>
            <person name="Battistoni F."/>
            <person name="De Souza E."/>
            <person name="Pedrosa F."/>
            <person name="Chen W.-M."/>
            <person name="Poole P.S."/>
            <person name="Dixon R.A."/>
            <person name="James E.K."/>
        </authorList>
    </citation>
    <scope>NUCLEOTIDE SEQUENCE [LARGE SCALE GENOMIC DNA]</scope>
    <source>
        <strain evidence="3 4">Td21</strain>
    </source>
</reference>
<dbReference type="PANTHER" id="PTHR30388:SF4">
    <property type="entry name" value="MOLYBDENUM COFACTOR INSERTION CHAPERONE PAOD"/>
    <property type="match status" value="1"/>
</dbReference>
<proteinExistence type="inferred from homology"/>
<dbReference type="SUPFAM" id="SSF52540">
    <property type="entry name" value="P-loop containing nucleoside triphosphate hydrolases"/>
    <property type="match status" value="1"/>
</dbReference>